<evidence type="ECO:0000313" key="1">
    <source>
        <dbReference type="EMBL" id="TDW14106.1"/>
    </source>
</evidence>
<name>A0A4R7ZBC4_9ACTN</name>
<dbReference type="Proteomes" id="UP000295447">
    <property type="component" value="Unassembled WGS sequence"/>
</dbReference>
<comment type="caution">
    <text evidence="1">The sequence shown here is derived from an EMBL/GenBank/DDBJ whole genome shotgun (WGS) entry which is preliminary data.</text>
</comment>
<dbReference type="AlphaFoldDB" id="A0A4R7ZBC4"/>
<evidence type="ECO:0000313" key="2">
    <source>
        <dbReference type="Proteomes" id="UP000295447"/>
    </source>
</evidence>
<gene>
    <name evidence="1" type="ORF">EV650_7689</name>
</gene>
<sequence length="58" mass="6659">MGMVVALGSLLVACIGVWYARRQVYLNHKYVAWSSIRFGLAKTPFWTYTYLTHSRTSS</sequence>
<reference evidence="1 2" key="1">
    <citation type="submission" date="2019-03" db="EMBL/GenBank/DDBJ databases">
        <title>Genomic Encyclopedia of Type Strains, Phase III (KMG-III): the genomes of soil and plant-associated and newly described type strains.</title>
        <authorList>
            <person name="Whitman W."/>
        </authorList>
    </citation>
    <scope>NUCLEOTIDE SEQUENCE [LARGE SCALE GENOMIC DNA]</scope>
    <source>
        <strain evidence="1 2">VKM Ac-2570</strain>
    </source>
</reference>
<dbReference type="EMBL" id="SODF01000004">
    <property type="protein sequence ID" value="TDW14106.1"/>
    <property type="molecule type" value="Genomic_DNA"/>
</dbReference>
<proteinExistence type="predicted"/>
<organism evidence="1 2">
    <name type="scientific">Kribbella kalugense</name>
    <dbReference type="NCBI Taxonomy" id="2512221"/>
    <lineage>
        <taxon>Bacteria</taxon>
        <taxon>Bacillati</taxon>
        <taxon>Actinomycetota</taxon>
        <taxon>Actinomycetes</taxon>
        <taxon>Propionibacteriales</taxon>
        <taxon>Kribbellaceae</taxon>
        <taxon>Kribbella</taxon>
    </lineage>
</organism>
<protein>
    <submittedName>
        <fullName evidence="1">Uncharacterized protein</fullName>
    </submittedName>
</protein>
<accession>A0A4R7ZBC4</accession>
<keyword evidence="2" id="KW-1185">Reference proteome</keyword>